<feature type="compositionally biased region" description="Basic and acidic residues" evidence="1">
    <location>
        <begin position="68"/>
        <end position="80"/>
    </location>
</feature>
<protein>
    <submittedName>
        <fullName evidence="2">Uncharacterized protein</fullName>
    </submittedName>
</protein>
<evidence type="ECO:0000313" key="2">
    <source>
        <dbReference type="EMBL" id="KAK3670312.1"/>
    </source>
</evidence>
<keyword evidence="3" id="KW-1185">Reference proteome</keyword>
<gene>
    <name evidence="2" type="ORF">LTR78_009766</name>
</gene>
<sequence length="331" mass="37021">MPKFTRKNYLTQSIDLHEQTSEHHCDWSRPIKNTMLPPVPSDILTLNPKFSVLYQDLSHNRLQQDGTSKPDNKDLHKARTEAYKRETVRRNLQDIVYRGEALPDELRDLGLLIAATLGGEVAPDDLSIVEGELARLPCYSTDIAALLSKQFAESASRLSAVAIVGGGSHEVWPHSVAKLGSDVVSQHQYLRRSRSVLVDAAQELQDIHRQVLEVSVRVLEQVIHGAVARHGKATADHLAILANGISKKVDMHHAQLTQHIYTAEIQSAIRSALSTMKDSHTDVRFHLREAEERLAQYNSARGMKNMVKEYAELLAETRKVEAEIARLKGGM</sequence>
<organism evidence="2 3">
    <name type="scientific">Recurvomyces mirabilis</name>
    <dbReference type="NCBI Taxonomy" id="574656"/>
    <lineage>
        <taxon>Eukaryota</taxon>
        <taxon>Fungi</taxon>
        <taxon>Dikarya</taxon>
        <taxon>Ascomycota</taxon>
        <taxon>Pezizomycotina</taxon>
        <taxon>Dothideomycetes</taxon>
        <taxon>Dothideomycetidae</taxon>
        <taxon>Mycosphaerellales</taxon>
        <taxon>Teratosphaeriaceae</taxon>
        <taxon>Recurvomyces</taxon>
    </lineage>
</organism>
<dbReference type="Proteomes" id="UP001274830">
    <property type="component" value="Unassembled WGS sequence"/>
</dbReference>
<dbReference type="AlphaFoldDB" id="A0AAE0WH83"/>
<evidence type="ECO:0000256" key="1">
    <source>
        <dbReference type="SAM" id="MobiDB-lite"/>
    </source>
</evidence>
<accession>A0AAE0WH83</accession>
<dbReference type="GO" id="GO:0070652">
    <property type="term" value="C:HAUS complex"/>
    <property type="evidence" value="ECO:0007669"/>
    <property type="project" value="InterPro"/>
</dbReference>
<feature type="region of interest" description="Disordered" evidence="1">
    <location>
        <begin position="61"/>
        <end position="80"/>
    </location>
</feature>
<dbReference type="InterPro" id="IPR029327">
    <property type="entry name" value="HAUS4"/>
</dbReference>
<dbReference type="GO" id="GO:0051225">
    <property type="term" value="P:spindle assembly"/>
    <property type="evidence" value="ECO:0007669"/>
    <property type="project" value="InterPro"/>
</dbReference>
<dbReference type="Pfam" id="PF14735">
    <property type="entry name" value="HAUS4"/>
    <property type="match status" value="1"/>
</dbReference>
<dbReference type="EMBL" id="JAUTXT010000058">
    <property type="protein sequence ID" value="KAK3670312.1"/>
    <property type="molecule type" value="Genomic_DNA"/>
</dbReference>
<name>A0AAE0WH83_9PEZI</name>
<reference evidence="2" key="1">
    <citation type="submission" date="2023-07" db="EMBL/GenBank/DDBJ databases">
        <title>Black Yeasts Isolated from many extreme environments.</title>
        <authorList>
            <person name="Coleine C."/>
            <person name="Stajich J.E."/>
            <person name="Selbmann L."/>
        </authorList>
    </citation>
    <scope>NUCLEOTIDE SEQUENCE</scope>
    <source>
        <strain evidence="2">CCFEE 5485</strain>
    </source>
</reference>
<comment type="caution">
    <text evidence="2">The sequence shown here is derived from an EMBL/GenBank/DDBJ whole genome shotgun (WGS) entry which is preliminary data.</text>
</comment>
<proteinExistence type="predicted"/>
<evidence type="ECO:0000313" key="3">
    <source>
        <dbReference type="Proteomes" id="UP001274830"/>
    </source>
</evidence>